<dbReference type="GO" id="GO:0000930">
    <property type="term" value="C:gamma-tubulin complex"/>
    <property type="evidence" value="ECO:0007669"/>
    <property type="project" value="TreeGrafter"/>
</dbReference>
<dbReference type="EMBL" id="OU900099">
    <property type="protein sequence ID" value="CAG9863159.1"/>
    <property type="molecule type" value="Genomic_DNA"/>
</dbReference>
<name>A0A9N9XSZ7_PHYSR</name>
<dbReference type="AlphaFoldDB" id="A0A9N9XSZ7"/>
<evidence type="ECO:0000313" key="8">
    <source>
        <dbReference type="EMBL" id="CAG9863159.1"/>
    </source>
</evidence>
<dbReference type="Proteomes" id="UP001153712">
    <property type="component" value="Chromosome 6"/>
</dbReference>
<evidence type="ECO:0000259" key="7">
    <source>
        <dbReference type="Pfam" id="PF17681"/>
    </source>
</evidence>
<dbReference type="GO" id="GO:0043015">
    <property type="term" value="F:gamma-tubulin binding"/>
    <property type="evidence" value="ECO:0007669"/>
    <property type="project" value="InterPro"/>
</dbReference>
<dbReference type="GO" id="GO:0000922">
    <property type="term" value="C:spindle pole"/>
    <property type="evidence" value="ECO:0007669"/>
    <property type="project" value="InterPro"/>
</dbReference>
<evidence type="ECO:0000313" key="9">
    <source>
        <dbReference type="Proteomes" id="UP001153712"/>
    </source>
</evidence>
<dbReference type="InterPro" id="IPR041470">
    <property type="entry name" value="GCP_N"/>
</dbReference>
<organism evidence="8 9">
    <name type="scientific">Phyllotreta striolata</name>
    <name type="common">Striped flea beetle</name>
    <name type="synonym">Crioceris striolata</name>
    <dbReference type="NCBI Taxonomy" id="444603"/>
    <lineage>
        <taxon>Eukaryota</taxon>
        <taxon>Metazoa</taxon>
        <taxon>Ecdysozoa</taxon>
        <taxon>Arthropoda</taxon>
        <taxon>Hexapoda</taxon>
        <taxon>Insecta</taxon>
        <taxon>Pterygota</taxon>
        <taxon>Neoptera</taxon>
        <taxon>Endopterygota</taxon>
        <taxon>Coleoptera</taxon>
        <taxon>Polyphaga</taxon>
        <taxon>Cucujiformia</taxon>
        <taxon>Chrysomeloidea</taxon>
        <taxon>Chrysomelidae</taxon>
        <taxon>Galerucinae</taxon>
        <taxon>Alticini</taxon>
        <taxon>Phyllotreta</taxon>
    </lineage>
</organism>
<keyword evidence="5" id="KW-0206">Cytoskeleton</keyword>
<dbReference type="InterPro" id="IPR007259">
    <property type="entry name" value="GCP"/>
</dbReference>
<dbReference type="InterPro" id="IPR042241">
    <property type="entry name" value="GCP_C_sf"/>
</dbReference>
<keyword evidence="9" id="KW-1185">Reference proteome</keyword>
<evidence type="ECO:0000259" key="6">
    <source>
        <dbReference type="Pfam" id="PF04130"/>
    </source>
</evidence>
<dbReference type="Gene3D" id="1.20.120.1900">
    <property type="entry name" value="Gamma-tubulin complex, C-terminal domain"/>
    <property type="match status" value="1"/>
</dbReference>
<dbReference type="Pfam" id="PF17681">
    <property type="entry name" value="GCP_N_terminal"/>
    <property type="match status" value="1"/>
</dbReference>
<comment type="subcellular location">
    <subcellularLocation>
        <location evidence="1">Cytoplasm</location>
        <location evidence="1">Cytoskeleton</location>
    </subcellularLocation>
</comment>
<dbReference type="InterPro" id="IPR040457">
    <property type="entry name" value="GCP_C"/>
</dbReference>
<dbReference type="GO" id="GO:0051321">
    <property type="term" value="P:meiotic cell cycle"/>
    <property type="evidence" value="ECO:0007669"/>
    <property type="project" value="TreeGrafter"/>
</dbReference>
<dbReference type="PANTHER" id="PTHR19302:SF14">
    <property type="entry name" value="GAMMA-TUBULIN COMPLEX COMPONENT 3"/>
    <property type="match status" value="1"/>
</dbReference>
<sequence length="826" mass="94254">MEMVENLETNAISDLILKLCNSLSRNNAERSSKLCKVAFHMLSSSTLASSNPCQESCVVGDIRQKLSSLPKEKLEKFDILYAKLCESTILHNRSASLCFLHHLSSHYKKSKVEFSTFQISKELEKIDSHANLNPTSSQESVKNLYEAREIKKSSSHGTSVSRVHSGFSTNITSNWSRSDIPSSSKASNLSTVTEHDLLLDVIYSFQGIEGKFLRKEPGGLGFTIDSKTGKHLTPFQKGILQRITSISYLHNQLKRYCEENEKQRGMICQALIATLSDELSDYYKTVALLQANMVRQRNDNSDMTLKRALYLISDHYTRFEWLAYLSEQCSEKKGGALITVIHGFLQHGSICAREVSETVLKSVCKPLYVMLSRWLLDGEINDPCDEFFIEAKSIITAERLWHDKYSVRKSMVPSFITMNQANKILATGKSINFLRQICKHAGELPGRVSLQKLFKTSTAEALFAPEQSIEFHTTLESVYKETSVRVLDLLKNKYKLYEHLQSLRRYLLLGQGDFIRHLLELLAPELNKPAENIYGHTLSAILESAIRVTNAQYEDEDTLKRLNVSFMSHSTGDSGWDVFSLIYIVDGPIGTIFQHTMPTYQSLFGALWKAKRTEYALANMRRQQICMAKLFKGIKELKPVMHLIHILTSKMIHFIRQTQYYFLFEVLECSWAEMQHKVNKAESLDDIITAHAGFLASIQRGVLLDESSRQLFSHLISIYNFVMNLEASQETLYQVCAKENEAYLVYQKMIASQEDFGTNLIEEKANASRRAKFLQFLNTTKVKVKTSTETYDRIVLNFLDLLSRSSNVNLRLLSVRLSFNNFYNIA</sequence>
<evidence type="ECO:0000256" key="1">
    <source>
        <dbReference type="ARBA" id="ARBA00004245"/>
    </source>
</evidence>
<keyword evidence="3" id="KW-0963">Cytoplasm</keyword>
<dbReference type="GO" id="GO:0007020">
    <property type="term" value="P:microtubule nucleation"/>
    <property type="evidence" value="ECO:0007669"/>
    <property type="project" value="InterPro"/>
</dbReference>
<dbReference type="PANTHER" id="PTHR19302">
    <property type="entry name" value="GAMMA TUBULIN COMPLEX PROTEIN"/>
    <property type="match status" value="1"/>
</dbReference>
<evidence type="ECO:0008006" key="10">
    <source>
        <dbReference type="Google" id="ProtNLM"/>
    </source>
</evidence>
<comment type="similarity">
    <text evidence="2">Belongs to the TUBGCP family.</text>
</comment>
<reference evidence="8" key="1">
    <citation type="submission" date="2022-01" db="EMBL/GenBank/DDBJ databases">
        <authorList>
            <person name="King R."/>
        </authorList>
    </citation>
    <scope>NUCLEOTIDE SEQUENCE</scope>
</reference>
<dbReference type="GO" id="GO:0005874">
    <property type="term" value="C:microtubule"/>
    <property type="evidence" value="ECO:0007669"/>
    <property type="project" value="UniProtKB-KW"/>
</dbReference>
<feature type="domain" description="Gamma tubulin complex component C-terminal" evidence="6">
    <location>
        <begin position="496"/>
        <end position="823"/>
    </location>
</feature>
<dbReference type="GO" id="GO:0031122">
    <property type="term" value="P:cytoplasmic microtubule organization"/>
    <property type="evidence" value="ECO:0007669"/>
    <property type="project" value="TreeGrafter"/>
</dbReference>
<evidence type="ECO:0000256" key="5">
    <source>
        <dbReference type="ARBA" id="ARBA00023212"/>
    </source>
</evidence>
<evidence type="ECO:0000256" key="2">
    <source>
        <dbReference type="ARBA" id="ARBA00010337"/>
    </source>
</evidence>
<dbReference type="GO" id="GO:0000278">
    <property type="term" value="P:mitotic cell cycle"/>
    <property type="evidence" value="ECO:0007669"/>
    <property type="project" value="TreeGrafter"/>
</dbReference>
<feature type="domain" description="Gamma tubulin complex component protein N-terminal" evidence="7">
    <location>
        <begin position="200"/>
        <end position="493"/>
    </location>
</feature>
<protein>
    <recommendedName>
        <fullName evidence="10">Gamma-tubulin complex component</fullName>
    </recommendedName>
</protein>
<proteinExistence type="inferred from homology"/>
<dbReference type="GO" id="GO:0051225">
    <property type="term" value="P:spindle assembly"/>
    <property type="evidence" value="ECO:0007669"/>
    <property type="project" value="TreeGrafter"/>
</dbReference>
<gene>
    <name evidence="8" type="ORF">PHYEVI_LOCUS9458</name>
</gene>
<evidence type="ECO:0000256" key="4">
    <source>
        <dbReference type="ARBA" id="ARBA00022701"/>
    </source>
</evidence>
<evidence type="ECO:0000256" key="3">
    <source>
        <dbReference type="ARBA" id="ARBA00022490"/>
    </source>
</evidence>
<dbReference type="Pfam" id="PF04130">
    <property type="entry name" value="GCP_C_terminal"/>
    <property type="match status" value="1"/>
</dbReference>
<accession>A0A9N9XSZ7</accession>
<dbReference type="OrthoDB" id="5860513at2759"/>
<keyword evidence="4" id="KW-0493">Microtubule</keyword>
<dbReference type="GO" id="GO:0051011">
    <property type="term" value="F:microtubule minus-end binding"/>
    <property type="evidence" value="ECO:0007669"/>
    <property type="project" value="TreeGrafter"/>
</dbReference>